<evidence type="ECO:0000313" key="1">
    <source>
        <dbReference type="EMBL" id="MBE0370645.1"/>
    </source>
</evidence>
<reference evidence="1 2" key="1">
    <citation type="submission" date="2015-03" db="EMBL/GenBank/DDBJ databases">
        <title>Genome sequence of Pseudoalteromonas aurantia.</title>
        <authorList>
            <person name="Xie B.-B."/>
            <person name="Rong J.-C."/>
            <person name="Qin Q.-L."/>
            <person name="Zhang Y.-Z."/>
        </authorList>
    </citation>
    <scope>NUCLEOTIDE SEQUENCE [LARGE SCALE GENOMIC DNA]</scope>
    <source>
        <strain evidence="1 2">208</strain>
    </source>
</reference>
<dbReference type="Proteomes" id="UP000615755">
    <property type="component" value="Unassembled WGS sequence"/>
</dbReference>
<evidence type="ECO:0000313" key="2">
    <source>
        <dbReference type="Proteomes" id="UP000615755"/>
    </source>
</evidence>
<accession>A0ABR9EI22</accession>
<keyword evidence="2" id="KW-1185">Reference proteome</keyword>
<gene>
    <name evidence="1" type="ORF">PAUR_b0722</name>
</gene>
<organism evidence="1 2">
    <name type="scientific">Pseudoalteromonas aurantia 208</name>
    <dbReference type="NCBI Taxonomy" id="1314867"/>
    <lineage>
        <taxon>Bacteria</taxon>
        <taxon>Pseudomonadati</taxon>
        <taxon>Pseudomonadota</taxon>
        <taxon>Gammaproteobacteria</taxon>
        <taxon>Alteromonadales</taxon>
        <taxon>Pseudoalteromonadaceae</taxon>
        <taxon>Pseudoalteromonas</taxon>
    </lineage>
</organism>
<evidence type="ECO:0008006" key="3">
    <source>
        <dbReference type="Google" id="ProtNLM"/>
    </source>
</evidence>
<dbReference type="RefSeq" id="WP_192509709.1">
    <property type="nucleotide sequence ID" value="NZ_AQGV01000015.1"/>
</dbReference>
<sequence>MTGLIAPEAKVAGKVFSALKKRSEQRQQEQILSMLESNMLSIEQAKLKSPSYLACIIRTIEAVERASVEAKVNALKNLFIVSETQGIIEHQPDFYQEILAIFSELSYREIMILHYLSEGGLPYTDDLHVKEPERVADDDSLPNPHEQYSDALDHCVRELNVKRDVVGALLGRLSRTGLIGNAEEWTSLVYFFTPLYRDLKLFFSHEYYQS</sequence>
<name>A0ABR9EI22_9GAMM</name>
<dbReference type="EMBL" id="AQGV01000015">
    <property type="protein sequence ID" value="MBE0370645.1"/>
    <property type="molecule type" value="Genomic_DNA"/>
</dbReference>
<protein>
    <recommendedName>
        <fullName evidence="3">DUF4393 domain-containing protein</fullName>
    </recommendedName>
</protein>
<proteinExistence type="predicted"/>
<comment type="caution">
    <text evidence="1">The sequence shown here is derived from an EMBL/GenBank/DDBJ whole genome shotgun (WGS) entry which is preliminary data.</text>
</comment>